<keyword evidence="2" id="KW-0378">Hydrolase</keyword>
<proteinExistence type="predicted"/>
<dbReference type="Gene3D" id="1.10.30.50">
    <property type="match status" value="1"/>
</dbReference>
<name>A0ABY7HLV8_9GAMM</name>
<organism evidence="2 3">
    <name type="scientific">Rouxiella chamberiensis</name>
    <dbReference type="NCBI Taxonomy" id="1513468"/>
    <lineage>
        <taxon>Bacteria</taxon>
        <taxon>Pseudomonadati</taxon>
        <taxon>Pseudomonadota</taxon>
        <taxon>Gammaproteobacteria</taxon>
        <taxon>Enterobacterales</taxon>
        <taxon>Yersiniaceae</taxon>
        <taxon>Rouxiella</taxon>
    </lineage>
</organism>
<dbReference type="Proteomes" id="UP001164712">
    <property type="component" value="Chromosome"/>
</dbReference>
<evidence type="ECO:0000313" key="2">
    <source>
        <dbReference type="EMBL" id="WAT00032.1"/>
    </source>
</evidence>
<dbReference type="CDD" id="cd00085">
    <property type="entry name" value="HNHc"/>
    <property type="match status" value="1"/>
</dbReference>
<sequence>MNTWVIYVAGISKKNYDIGKQYETWGIKKLVKNSLFMNIKVGDNVIFIHNITRPKNIFPDKIPGFPRVNLNNFKKFEGVVNEIIMAKVTNNYSYSNETIWPDDIYPHRFNFQIKETQENVLFTIEEVGEPLIESALLSFHLKGDIALTQVEASSVSAKIHIVNDLNYAIEGGASYKIHKKIERNRKIVESKKEEFIKRHGKLFCEICNFSFEDVYGTALKRSSIECHHVNPLAENGKKETRLSDLVLLCPNCHRVLHQHNPCLDVKKLIESMKMITHVK</sequence>
<keyword evidence="2" id="KW-0540">Nuclease</keyword>
<dbReference type="Pfam" id="PF01844">
    <property type="entry name" value="HNH"/>
    <property type="match status" value="1"/>
</dbReference>
<gene>
    <name evidence="2" type="ORF">O1V66_13490</name>
</gene>
<evidence type="ECO:0000259" key="1">
    <source>
        <dbReference type="SMART" id="SM00507"/>
    </source>
</evidence>
<reference evidence="2" key="1">
    <citation type="submission" date="2022-12" db="EMBL/GenBank/DDBJ databases">
        <title>Complete genome sequence of an Australian strain of Rouxiella badensis DAR84756 and resolution of the R. badensis DSM100043 and R. chamberiensis DSM28324 genomes.</title>
        <authorList>
            <person name="Paul S."/>
            <person name="Anderson P.J."/>
            <person name="Maynard G."/>
            <person name="Dyall-Smith M."/>
            <person name="Kudinha T."/>
        </authorList>
    </citation>
    <scope>NUCLEOTIDE SEQUENCE</scope>
    <source>
        <strain evidence="2">DSM 28324</strain>
    </source>
</reference>
<keyword evidence="2" id="KW-0255">Endonuclease</keyword>
<dbReference type="SMART" id="SM00507">
    <property type="entry name" value="HNHc"/>
    <property type="match status" value="1"/>
</dbReference>
<protein>
    <submittedName>
        <fullName evidence="2">HNH endonuclease</fullName>
    </submittedName>
</protein>
<dbReference type="Gene3D" id="3.10.590.10">
    <property type="entry name" value="ph1033 like domains"/>
    <property type="match status" value="1"/>
</dbReference>
<feature type="domain" description="HNH nuclease" evidence="1">
    <location>
        <begin position="191"/>
        <end position="254"/>
    </location>
</feature>
<dbReference type="InterPro" id="IPR002711">
    <property type="entry name" value="HNH"/>
</dbReference>
<accession>A0ABY7HLV8</accession>
<evidence type="ECO:0000313" key="3">
    <source>
        <dbReference type="Proteomes" id="UP001164712"/>
    </source>
</evidence>
<dbReference type="InterPro" id="IPR003615">
    <property type="entry name" value="HNH_nuc"/>
</dbReference>
<keyword evidence="3" id="KW-1185">Reference proteome</keyword>
<dbReference type="GO" id="GO:0004519">
    <property type="term" value="F:endonuclease activity"/>
    <property type="evidence" value="ECO:0007669"/>
    <property type="project" value="UniProtKB-KW"/>
</dbReference>
<dbReference type="RefSeq" id="WP_052673363.1">
    <property type="nucleotide sequence ID" value="NZ_CP114058.1"/>
</dbReference>
<dbReference type="EMBL" id="CP114058">
    <property type="protein sequence ID" value="WAT00032.1"/>
    <property type="molecule type" value="Genomic_DNA"/>
</dbReference>